<evidence type="ECO:0000313" key="2">
    <source>
        <dbReference type="Proteomes" id="UP000053732"/>
    </source>
</evidence>
<proteinExistence type="predicted"/>
<keyword evidence="2" id="KW-1185">Reference proteome</keyword>
<reference evidence="1 2" key="1">
    <citation type="journal article" date="2014" name="Nat. Commun.">
        <title>Multiple recent horizontal transfers of a large genomic region in cheese making fungi.</title>
        <authorList>
            <person name="Cheeseman K."/>
            <person name="Ropars J."/>
            <person name="Renault P."/>
            <person name="Dupont J."/>
            <person name="Gouzy J."/>
            <person name="Branca A."/>
            <person name="Abraham A.L."/>
            <person name="Ceppi M."/>
            <person name="Conseiller E."/>
            <person name="Debuchy R."/>
            <person name="Malagnac F."/>
            <person name="Goarin A."/>
            <person name="Silar P."/>
            <person name="Lacoste S."/>
            <person name="Sallet E."/>
            <person name="Bensimon A."/>
            <person name="Giraud T."/>
            <person name="Brygoo Y."/>
        </authorList>
    </citation>
    <scope>NUCLEOTIDE SEQUENCE [LARGE SCALE GENOMIC DNA]</scope>
    <source>
        <strain evidence="2">FM 013</strain>
    </source>
</reference>
<dbReference type="AlphaFoldDB" id="A0A0G4PD54"/>
<name>A0A0G4PD54_PENC3</name>
<accession>A0A0G4PD54</accession>
<sequence>MASKAEFKTDASGNRLYTDAKRDLNAAPLLSILNLKHLGYFIQRCSVPTPVANSTGQGYLIPIAKINQTTPATIPGVSLEPGSYIHFASGDKFLVTPEIDCIFVVTPQRQKGTSGV</sequence>
<organism evidence="1 2">
    <name type="scientific">Penicillium camemberti (strain FM 013)</name>
    <dbReference type="NCBI Taxonomy" id="1429867"/>
    <lineage>
        <taxon>Eukaryota</taxon>
        <taxon>Fungi</taxon>
        <taxon>Dikarya</taxon>
        <taxon>Ascomycota</taxon>
        <taxon>Pezizomycotina</taxon>
        <taxon>Eurotiomycetes</taxon>
        <taxon>Eurotiomycetidae</taxon>
        <taxon>Eurotiales</taxon>
        <taxon>Aspergillaceae</taxon>
        <taxon>Penicillium</taxon>
    </lineage>
</organism>
<dbReference type="Proteomes" id="UP000053732">
    <property type="component" value="Unassembled WGS sequence"/>
</dbReference>
<dbReference type="EMBL" id="HG793144">
    <property type="protein sequence ID" value="CRL24255.1"/>
    <property type="molecule type" value="Genomic_DNA"/>
</dbReference>
<gene>
    <name evidence="1" type="ORF">PCAMFM013_S011g000249</name>
</gene>
<evidence type="ECO:0000313" key="1">
    <source>
        <dbReference type="EMBL" id="CRL24255.1"/>
    </source>
</evidence>
<protein>
    <submittedName>
        <fullName evidence="1">Str. FM013</fullName>
    </submittedName>
</protein>